<keyword evidence="3 6" id="KW-0547">Nucleotide-binding</keyword>
<organism evidence="9 10">
    <name type="scientific">Euplotes crassus</name>
    <dbReference type="NCBI Taxonomy" id="5936"/>
    <lineage>
        <taxon>Eukaryota</taxon>
        <taxon>Sar</taxon>
        <taxon>Alveolata</taxon>
        <taxon>Ciliophora</taxon>
        <taxon>Intramacronucleata</taxon>
        <taxon>Spirotrichea</taxon>
        <taxon>Hypotrichia</taxon>
        <taxon>Euplotida</taxon>
        <taxon>Euplotidae</taxon>
        <taxon>Moneuplotes</taxon>
    </lineage>
</organism>
<dbReference type="GO" id="GO:0005737">
    <property type="term" value="C:cytoplasm"/>
    <property type="evidence" value="ECO:0007669"/>
    <property type="project" value="UniProtKB-SubCell"/>
</dbReference>
<dbReference type="GO" id="GO:0005875">
    <property type="term" value="C:microtubule associated complex"/>
    <property type="evidence" value="ECO:0007669"/>
    <property type="project" value="TreeGrafter"/>
</dbReference>
<dbReference type="InterPro" id="IPR027640">
    <property type="entry name" value="Kinesin-like_fam"/>
</dbReference>
<evidence type="ECO:0000256" key="2">
    <source>
        <dbReference type="ARBA" id="ARBA00022490"/>
    </source>
</evidence>
<dbReference type="Proteomes" id="UP001295684">
    <property type="component" value="Unassembled WGS sequence"/>
</dbReference>
<dbReference type="Pfam" id="PF00225">
    <property type="entry name" value="Kinesin"/>
    <property type="match status" value="1"/>
</dbReference>
<dbReference type="GO" id="GO:0051231">
    <property type="term" value="P:spindle elongation"/>
    <property type="evidence" value="ECO:0007669"/>
    <property type="project" value="TreeGrafter"/>
</dbReference>
<protein>
    <recommendedName>
        <fullName evidence="8">Kinesin motor domain-containing protein</fullName>
    </recommendedName>
</protein>
<keyword evidence="4 6" id="KW-0067">ATP-binding</keyword>
<evidence type="ECO:0000256" key="6">
    <source>
        <dbReference type="PROSITE-ProRule" id="PRU00283"/>
    </source>
</evidence>
<dbReference type="GO" id="GO:0007052">
    <property type="term" value="P:mitotic spindle organization"/>
    <property type="evidence" value="ECO:0007669"/>
    <property type="project" value="TreeGrafter"/>
</dbReference>
<keyword evidence="6" id="KW-0505">Motor protein</keyword>
<feature type="compositionally biased region" description="Basic and acidic residues" evidence="7">
    <location>
        <begin position="387"/>
        <end position="415"/>
    </location>
</feature>
<dbReference type="PROSITE" id="PS50067">
    <property type="entry name" value="KINESIN_MOTOR_2"/>
    <property type="match status" value="1"/>
</dbReference>
<comment type="caution">
    <text evidence="9">The sequence shown here is derived from an EMBL/GenBank/DDBJ whole genome shotgun (WGS) entry which is preliminary data.</text>
</comment>
<dbReference type="GO" id="GO:0003777">
    <property type="term" value="F:microtubule motor activity"/>
    <property type="evidence" value="ECO:0007669"/>
    <property type="project" value="InterPro"/>
</dbReference>
<gene>
    <name evidence="9" type="ORF">ECRASSUSDP1_LOCUS6503</name>
</gene>
<feature type="domain" description="Kinesin motor" evidence="8">
    <location>
        <begin position="10"/>
        <end position="337"/>
    </location>
</feature>
<dbReference type="SUPFAM" id="SSF52540">
    <property type="entry name" value="P-loop containing nucleoside triphosphate hydrolases"/>
    <property type="match status" value="1"/>
</dbReference>
<evidence type="ECO:0000256" key="1">
    <source>
        <dbReference type="ARBA" id="ARBA00004496"/>
    </source>
</evidence>
<dbReference type="PRINTS" id="PR00380">
    <property type="entry name" value="KINESINHEAVY"/>
</dbReference>
<name>A0AAD1UH27_EUPCR</name>
<feature type="binding site" evidence="6">
    <location>
        <begin position="94"/>
        <end position="101"/>
    </location>
    <ligand>
        <name>ATP</name>
        <dbReference type="ChEBI" id="CHEBI:30616"/>
    </ligand>
</feature>
<feature type="region of interest" description="Disordered" evidence="7">
    <location>
        <begin position="373"/>
        <end position="428"/>
    </location>
</feature>
<dbReference type="GO" id="GO:0008017">
    <property type="term" value="F:microtubule binding"/>
    <property type="evidence" value="ECO:0007669"/>
    <property type="project" value="InterPro"/>
</dbReference>
<keyword evidence="10" id="KW-1185">Reference proteome</keyword>
<dbReference type="EMBL" id="CAMPGE010006306">
    <property type="protein sequence ID" value="CAI2365153.1"/>
    <property type="molecule type" value="Genomic_DNA"/>
</dbReference>
<dbReference type="SMART" id="SM00129">
    <property type="entry name" value="KISc"/>
    <property type="match status" value="1"/>
</dbReference>
<dbReference type="Gene3D" id="3.40.850.10">
    <property type="entry name" value="Kinesin motor domain"/>
    <property type="match status" value="1"/>
</dbReference>
<dbReference type="InterPro" id="IPR036961">
    <property type="entry name" value="Kinesin_motor_dom_sf"/>
</dbReference>
<evidence type="ECO:0000256" key="5">
    <source>
        <dbReference type="ARBA" id="ARBA00023054"/>
    </source>
</evidence>
<sequence>MLKAKQSSEPIKVVIRCKGLTQRDIESKAREAVTVDQSSCEVSLHDLANGKCKKFTFEQVYDEDSSQKQVFDENAADIVQGVLGGYNGTVISYGTCASGKSFTMNGSQEDEELEGIVPRACKVIFEKIEQQEKKYLVKASFVHIYQGETRNLIGKNKNKSLKIFETSDGQIQVKDIKTVRVRDAESLLKVYRAGLRNSYVGSTRMNACSTRSHMLFFITIESEEIGEDDKPYIRKGVLKLVDLAPAERTRKTCCTGERLKEANSVNSSLSVFGQVVSALTSKRSTYIPYRSSSLTTILRDSLGGTSKTVLFTHITKSSYSYDEVLIALKLANRAKFIKNKPTLSLLSDSESILEFQSELSKDELVENQEEQKMHSFDVQSSIAQDEPADHDSMVIEQEQKLADEDLSVNDEKDIGEQDTPDAITVSQQ</sequence>
<dbReference type="InterPro" id="IPR001752">
    <property type="entry name" value="Kinesin_motor_dom"/>
</dbReference>
<proteinExistence type="inferred from homology"/>
<keyword evidence="2" id="KW-0963">Cytoplasm</keyword>
<evidence type="ECO:0000313" key="9">
    <source>
        <dbReference type="EMBL" id="CAI2365153.1"/>
    </source>
</evidence>
<comment type="subcellular location">
    <subcellularLocation>
        <location evidence="1">Cytoplasm</location>
    </subcellularLocation>
</comment>
<keyword evidence="5" id="KW-0175">Coiled coil</keyword>
<accession>A0AAD1UH27</accession>
<evidence type="ECO:0000313" key="10">
    <source>
        <dbReference type="Proteomes" id="UP001295684"/>
    </source>
</evidence>
<dbReference type="PANTHER" id="PTHR47969">
    <property type="entry name" value="CHROMOSOME-ASSOCIATED KINESIN KIF4A-RELATED"/>
    <property type="match status" value="1"/>
</dbReference>
<dbReference type="AlphaFoldDB" id="A0AAD1UH27"/>
<dbReference type="GO" id="GO:0005524">
    <property type="term" value="F:ATP binding"/>
    <property type="evidence" value="ECO:0007669"/>
    <property type="project" value="UniProtKB-UniRule"/>
</dbReference>
<evidence type="ECO:0000256" key="7">
    <source>
        <dbReference type="SAM" id="MobiDB-lite"/>
    </source>
</evidence>
<reference evidence="9" key="1">
    <citation type="submission" date="2023-07" db="EMBL/GenBank/DDBJ databases">
        <authorList>
            <consortium name="AG Swart"/>
            <person name="Singh M."/>
            <person name="Singh A."/>
            <person name="Seah K."/>
            <person name="Emmerich C."/>
        </authorList>
    </citation>
    <scope>NUCLEOTIDE SEQUENCE</scope>
    <source>
        <strain evidence="9">DP1</strain>
    </source>
</reference>
<dbReference type="InterPro" id="IPR027417">
    <property type="entry name" value="P-loop_NTPase"/>
</dbReference>
<evidence type="ECO:0000256" key="4">
    <source>
        <dbReference type="ARBA" id="ARBA00022840"/>
    </source>
</evidence>
<comment type="similarity">
    <text evidence="6">Belongs to the TRAFAC class myosin-kinesin ATPase superfamily. Kinesin family.</text>
</comment>
<evidence type="ECO:0000259" key="8">
    <source>
        <dbReference type="PROSITE" id="PS50067"/>
    </source>
</evidence>
<dbReference type="GO" id="GO:0007018">
    <property type="term" value="P:microtubule-based movement"/>
    <property type="evidence" value="ECO:0007669"/>
    <property type="project" value="InterPro"/>
</dbReference>
<evidence type="ECO:0000256" key="3">
    <source>
        <dbReference type="ARBA" id="ARBA00022741"/>
    </source>
</evidence>
<dbReference type="PANTHER" id="PTHR47969:SF15">
    <property type="entry name" value="CHROMOSOME-ASSOCIATED KINESIN KIF4A-RELATED"/>
    <property type="match status" value="1"/>
</dbReference>